<evidence type="ECO:0000256" key="2">
    <source>
        <dbReference type="ARBA" id="ARBA00022723"/>
    </source>
</evidence>
<dbReference type="WBParaSite" id="GPUH_0001296101-mRNA-1">
    <property type="protein sequence ID" value="GPUH_0001296101-mRNA-1"/>
    <property type="gene ID" value="GPUH_0001296101"/>
</dbReference>
<dbReference type="Proteomes" id="UP000271098">
    <property type="component" value="Unassembled WGS sequence"/>
</dbReference>
<keyword evidence="1" id="KW-0001">2Fe-2S</keyword>
<proteinExistence type="predicted"/>
<dbReference type="GO" id="GO:0005737">
    <property type="term" value="C:cytoplasm"/>
    <property type="evidence" value="ECO:0007669"/>
    <property type="project" value="UniProtKB-ARBA"/>
</dbReference>
<accession>A0A183DW56</accession>
<keyword evidence="8" id="KW-1185">Reference proteome</keyword>
<dbReference type="SMART" id="SM00704">
    <property type="entry name" value="ZnF_CDGSH"/>
    <property type="match status" value="1"/>
</dbReference>
<evidence type="ECO:0000256" key="5">
    <source>
        <dbReference type="ARBA" id="ARBA00034078"/>
    </source>
</evidence>
<evidence type="ECO:0000313" key="9">
    <source>
        <dbReference type="WBParaSite" id="GPUH_0001296101-mRNA-1"/>
    </source>
</evidence>
<dbReference type="Gene3D" id="3.40.5.90">
    <property type="entry name" value="CDGSH iron-sulfur domain, mitoNEET-type"/>
    <property type="match status" value="1"/>
</dbReference>
<sequence length="149" mass="16611">MVAGSLVRHLTATLKRASGKSGWGPYRNLRRGEHFVGTEPPPLKYHVLQDKKPLHKYGLQGTHHLLPGTGKLQDKKPLHKYGLQGTHHLLPGTGKVSATLPTRAVLKKDKIYAWCSCGYSGNQTKTRPFCDGSHREVKLRKAAEENEEK</sequence>
<dbReference type="OrthoDB" id="15717at2759"/>
<feature type="domain" description="Iron-binding zinc finger CDGSH type" evidence="6">
    <location>
        <begin position="99"/>
        <end position="140"/>
    </location>
</feature>
<reference evidence="7 8" key="2">
    <citation type="submission" date="2018-11" db="EMBL/GenBank/DDBJ databases">
        <authorList>
            <consortium name="Pathogen Informatics"/>
        </authorList>
    </citation>
    <scope>NUCLEOTIDE SEQUENCE [LARGE SCALE GENOMIC DNA]</scope>
</reference>
<keyword evidence="3" id="KW-0408">Iron</keyword>
<evidence type="ECO:0000256" key="4">
    <source>
        <dbReference type="ARBA" id="ARBA00023014"/>
    </source>
</evidence>
<protein>
    <submittedName>
        <fullName evidence="9">ZnF_CDGSH domain-containing protein</fullName>
    </submittedName>
</protein>
<evidence type="ECO:0000256" key="1">
    <source>
        <dbReference type="ARBA" id="ARBA00022714"/>
    </source>
</evidence>
<dbReference type="EMBL" id="UYRT01079764">
    <property type="protein sequence ID" value="VDN21352.1"/>
    <property type="molecule type" value="Genomic_DNA"/>
</dbReference>
<evidence type="ECO:0000313" key="7">
    <source>
        <dbReference type="EMBL" id="VDN21352.1"/>
    </source>
</evidence>
<dbReference type="GO" id="GO:0046872">
    <property type="term" value="F:metal ion binding"/>
    <property type="evidence" value="ECO:0007669"/>
    <property type="project" value="UniProtKB-KW"/>
</dbReference>
<evidence type="ECO:0000256" key="3">
    <source>
        <dbReference type="ARBA" id="ARBA00023004"/>
    </source>
</evidence>
<gene>
    <name evidence="7" type="ORF">GPUH_LOCUS12947</name>
</gene>
<evidence type="ECO:0000259" key="6">
    <source>
        <dbReference type="SMART" id="SM00704"/>
    </source>
</evidence>
<dbReference type="InterPro" id="IPR042216">
    <property type="entry name" value="MitoNEET_CISD"/>
</dbReference>
<dbReference type="InterPro" id="IPR018967">
    <property type="entry name" value="FeS-contain_CDGSH-typ"/>
</dbReference>
<comment type="cofactor">
    <cofactor evidence="5">
        <name>[2Fe-2S] cluster</name>
        <dbReference type="ChEBI" id="CHEBI:190135"/>
    </cofactor>
</comment>
<keyword evidence="2" id="KW-0479">Metal-binding</keyword>
<organism evidence="9">
    <name type="scientific">Gongylonema pulchrum</name>
    <dbReference type="NCBI Taxonomy" id="637853"/>
    <lineage>
        <taxon>Eukaryota</taxon>
        <taxon>Metazoa</taxon>
        <taxon>Ecdysozoa</taxon>
        <taxon>Nematoda</taxon>
        <taxon>Chromadorea</taxon>
        <taxon>Rhabditida</taxon>
        <taxon>Spirurina</taxon>
        <taxon>Spiruromorpha</taxon>
        <taxon>Spiruroidea</taxon>
        <taxon>Gongylonematidae</taxon>
        <taxon>Gongylonema</taxon>
    </lineage>
</organism>
<reference evidence="9" key="1">
    <citation type="submission" date="2016-06" db="UniProtKB">
        <authorList>
            <consortium name="WormBaseParasite"/>
        </authorList>
    </citation>
    <scope>IDENTIFICATION</scope>
</reference>
<evidence type="ECO:0000313" key="8">
    <source>
        <dbReference type="Proteomes" id="UP000271098"/>
    </source>
</evidence>
<dbReference type="AlphaFoldDB" id="A0A183DW56"/>
<dbReference type="GO" id="GO:0051537">
    <property type="term" value="F:2 iron, 2 sulfur cluster binding"/>
    <property type="evidence" value="ECO:0007669"/>
    <property type="project" value="UniProtKB-KW"/>
</dbReference>
<keyword evidence="4" id="KW-0411">Iron-sulfur</keyword>
<name>A0A183DW56_9BILA</name>